<feature type="transmembrane region" description="Helical" evidence="1">
    <location>
        <begin position="39"/>
        <end position="61"/>
    </location>
</feature>
<gene>
    <name evidence="2" type="ORF">SAMN05192532_102457</name>
</gene>
<keyword evidence="3" id="KW-1185">Reference proteome</keyword>
<evidence type="ECO:0000256" key="1">
    <source>
        <dbReference type="SAM" id="Phobius"/>
    </source>
</evidence>
<dbReference type="STRING" id="930128.SAMN05192532_102457"/>
<dbReference type="AlphaFoldDB" id="A0A1I2BQY4"/>
<organism evidence="2 3">
    <name type="scientific">Alteribacillus iranensis</name>
    <dbReference type="NCBI Taxonomy" id="930128"/>
    <lineage>
        <taxon>Bacteria</taxon>
        <taxon>Bacillati</taxon>
        <taxon>Bacillota</taxon>
        <taxon>Bacilli</taxon>
        <taxon>Bacillales</taxon>
        <taxon>Bacillaceae</taxon>
        <taxon>Alteribacillus</taxon>
    </lineage>
</organism>
<keyword evidence="1" id="KW-0472">Membrane</keyword>
<accession>A0A1I2BQY4</accession>
<proteinExistence type="predicted"/>
<keyword evidence="1" id="KW-1133">Transmembrane helix</keyword>
<dbReference type="Proteomes" id="UP000199516">
    <property type="component" value="Unassembled WGS sequence"/>
</dbReference>
<reference evidence="2 3" key="1">
    <citation type="submission" date="2016-10" db="EMBL/GenBank/DDBJ databases">
        <authorList>
            <person name="de Groot N.N."/>
        </authorList>
    </citation>
    <scope>NUCLEOTIDE SEQUENCE [LARGE SCALE GENOMIC DNA]</scope>
    <source>
        <strain evidence="2 3">DSM 23995</strain>
    </source>
</reference>
<evidence type="ECO:0000313" key="2">
    <source>
        <dbReference type="EMBL" id="SFE58541.1"/>
    </source>
</evidence>
<dbReference type="RefSeq" id="WP_245757831.1">
    <property type="nucleotide sequence ID" value="NZ_FONT01000002.1"/>
</dbReference>
<evidence type="ECO:0008006" key="4">
    <source>
        <dbReference type="Google" id="ProtNLM"/>
    </source>
</evidence>
<name>A0A1I2BQY4_9BACI</name>
<sequence length="78" mass="9119">MKNRNNTRIFLFAASIFGLIMMESPLLLAANRVEPFIFGFPFLVAWILFWWAFCTILFFIAHKMNWGKPKSKQESDAS</sequence>
<dbReference type="EMBL" id="FONT01000002">
    <property type="protein sequence ID" value="SFE58541.1"/>
    <property type="molecule type" value="Genomic_DNA"/>
</dbReference>
<keyword evidence="1" id="KW-0812">Transmembrane</keyword>
<protein>
    <recommendedName>
        <fullName evidence="4">DUF3311 domain-containing protein</fullName>
    </recommendedName>
</protein>
<evidence type="ECO:0000313" key="3">
    <source>
        <dbReference type="Proteomes" id="UP000199516"/>
    </source>
</evidence>